<dbReference type="GO" id="GO:0043565">
    <property type="term" value="F:sequence-specific DNA binding"/>
    <property type="evidence" value="ECO:0007669"/>
    <property type="project" value="InterPro"/>
</dbReference>
<keyword evidence="2" id="KW-0238">DNA-binding</keyword>
<evidence type="ECO:0000256" key="2">
    <source>
        <dbReference type="ARBA" id="ARBA00023125"/>
    </source>
</evidence>
<dbReference type="Proteomes" id="UP000250369">
    <property type="component" value="Unassembled WGS sequence"/>
</dbReference>
<dbReference type="InterPro" id="IPR014710">
    <property type="entry name" value="RmlC-like_jellyroll"/>
</dbReference>
<organism evidence="5 6">
    <name type="scientific">Paenibacillus contaminans</name>
    <dbReference type="NCBI Taxonomy" id="450362"/>
    <lineage>
        <taxon>Bacteria</taxon>
        <taxon>Bacillati</taxon>
        <taxon>Bacillota</taxon>
        <taxon>Bacilli</taxon>
        <taxon>Bacillales</taxon>
        <taxon>Paenibacillaceae</taxon>
        <taxon>Paenibacillus</taxon>
    </lineage>
</organism>
<keyword evidence="3" id="KW-0804">Transcription</keyword>
<accession>A0A329MRL9</accession>
<dbReference type="PROSITE" id="PS01124">
    <property type="entry name" value="HTH_ARAC_FAMILY_2"/>
    <property type="match status" value="1"/>
</dbReference>
<keyword evidence="1" id="KW-0805">Transcription regulation</keyword>
<evidence type="ECO:0000256" key="1">
    <source>
        <dbReference type="ARBA" id="ARBA00023015"/>
    </source>
</evidence>
<dbReference type="PANTHER" id="PTHR43280">
    <property type="entry name" value="ARAC-FAMILY TRANSCRIPTIONAL REGULATOR"/>
    <property type="match status" value="1"/>
</dbReference>
<evidence type="ECO:0000259" key="4">
    <source>
        <dbReference type="PROSITE" id="PS01124"/>
    </source>
</evidence>
<protein>
    <submittedName>
        <fullName evidence="5">AraC family transcriptional regulator</fullName>
    </submittedName>
</protein>
<dbReference type="InterPro" id="IPR009057">
    <property type="entry name" value="Homeodomain-like_sf"/>
</dbReference>
<dbReference type="SMART" id="SM00342">
    <property type="entry name" value="HTH_ARAC"/>
    <property type="match status" value="1"/>
</dbReference>
<dbReference type="GO" id="GO:0003700">
    <property type="term" value="F:DNA-binding transcription factor activity"/>
    <property type="evidence" value="ECO:0007669"/>
    <property type="project" value="InterPro"/>
</dbReference>
<gene>
    <name evidence="5" type="ORF">DQG23_05645</name>
</gene>
<keyword evidence="6" id="KW-1185">Reference proteome</keyword>
<dbReference type="PANTHER" id="PTHR43280:SF28">
    <property type="entry name" value="HTH-TYPE TRANSCRIPTIONAL ACTIVATOR RHAS"/>
    <property type="match status" value="1"/>
</dbReference>
<reference evidence="5 6" key="1">
    <citation type="journal article" date="2009" name="Int. J. Syst. Evol. Microbiol.">
        <title>Paenibacillus contaminans sp. nov., isolated from a contaminated laboratory plate.</title>
        <authorList>
            <person name="Chou J.H."/>
            <person name="Lee J.H."/>
            <person name="Lin M.C."/>
            <person name="Chang P.S."/>
            <person name="Arun A.B."/>
            <person name="Young C.C."/>
            <person name="Chen W.M."/>
        </authorList>
    </citation>
    <scope>NUCLEOTIDE SEQUENCE [LARGE SCALE GENOMIC DNA]</scope>
    <source>
        <strain evidence="5 6">CKOBP-6</strain>
    </source>
</reference>
<feature type="domain" description="HTH araC/xylS-type" evidence="4">
    <location>
        <begin position="152"/>
        <end position="250"/>
    </location>
</feature>
<evidence type="ECO:0000256" key="3">
    <source>
        <dbReference type="ARBA" id="ARBA00023163"/>
    </source>
</evidence>
<sequence length="259" mass="29666">MATNHFHDQYEIYYLLEGERYYFIKDCPYRIGKGDIVFIDKYELHKTGDAGLPGHERILINFDDRFLDCSHLPMLSGPFQAKLRRLTLTEGHRERMEALLYDMLQEANAGQPGSGLLLQAQLSRLLVICARLMQNEDAGAFEYESPSHQKMAEVVAYLNTVFAEPVSLESVAKAHFVSPSYLSRTFKKVTGFSFVEYVNTVRIKEAQRLLRETGWKVTRIAEQVGFENIGHFGRVFKAISRTHPLDYRRAHAAVEKAGK</sequence>
<dbReference type="Gene3D" id="1.10.10.60">
    <property type="entry name" value="Homeodomain-like"/>
    <property type="match status" value="2"/>
</dbReference>
<dbReference type="Pfam" id="PF02311">
    <property type="entry name" value="AraC_binding"/>
    <property type="match status" value="1"/>
</dbReference>
<dbReference type="InterPro" id="IPR018060">
    <property type="entry name" value="HTH_AraC"/>
</dbReference>
<evidence type="ECO:0000313" key="6">
    <source>
        <dbReference type="Proteomes" id="UP000250369"/>
    </source>
</evidence>
<dbReference type="EMBL" id="QMFB01000002">
    <property type="protein sequence ID" value="RAV22621.1"/>
    <property type="molecule type" value="Genomic_DNA"/>
</dbReference>
<name>A0A329MRL9_9BACL</name>
<dbReference type="InterPro" id="IPR003313">
    <property type="entry name" value="AraC-bd"/>
</dbReference>
<dbReference type="AlphaFoldDB" id="A0A329MRL9"/>
<comment type="caution">
    <text evidence="5">The sequence shown here is derived from an EMBL/GenBank/DDBJ whole genome shotgun (WGS) entry which is preliminary data.</text>
</comment>
<dbReference type="InterPro" id="IPR037923">
    <property type="entry name" value="HTH-like"/>
</dbReference>
<dbReference type="Pfam" id="PF12833">
    <property type="entry name" value="HTH_18"/>
    <property type="match status" value="1"/>
</dbReference>
<evidence type="ECO:0000313" key="5">
    <source>
        <dbReference type="EMBL" id="RAV22621.1"/>
    </source>
</evidence>
<dbReference type="OrthoDB" id="506156at2"/>
<proteinExistence type="predicted"/>
<dbReference type="SUPFAM" id="SSF51215">
    <property type="entry name" value="Regulatory protein AraC"/>
    <property type="match status" value="1"/>
</dbReference>
<dbReference type="Gene3D" id="2.60.120.10">
    <property type="entry name" value="Jelly Rolls"/>
    <property type="match status" value="1"/>
</dbReference>
<dbReference type="SUPFAM" id="SSF46689">
    <property type="entry name" value="Homeodomain-like"/>
    <property type="match status" value="2"/>
</dbReference>